<comment type="similarity">
    <text evidence="1 3">Belongs to the tektin family.</text>
</comment>
<feature type="coiled-coil region" evidence="4">
    <location>
        <begin position="80"/>
        <end position="121"/>
    </location>
</feature>
<dbReference type="GO" id="GO:0005634">
    <property type="term" value="C:nucleus"/>
    <property type="evidence" value="ECO:0007669"/>
    <property type="project" value="TreeGrafter"/>
</dbReference>
<keyword evidence="3" id="KW-0966">Cell projection</keyword>
<dbReference type="OMA" id="IHEVHEL"/>
<evidence type="ECO:0000256" key="2">
    <source>
        <dbReference type="ARBA" id="ARBA00022490"/>
    </source>
</evidence>
<dbReference type="Pfam" id="PF03148">
    <property type="entry name" value="Tektin"/>
    <property type="match status" value="1"/>
</dbReference>
<evidence type="ECO:0000256" key="4">
    <source>
        <dbReference type="SAM" id="Coils"/>
    </source>
</evidence>
<dbReference type="GO" id="GO:0060271">
    <property type="term" value="P:cilium assembly"/>
    <property type="evidence" value="ECO:0007669"/>
    <property type="project" value="UniProtKB-UniRule"/>
</dbReference>
<keyword evidence="2" id="KW-0963">Cytoplasm</keyword>
<dbReference type="GO" id="GO:0015630">
    <property type="term" value="C:microtubule cytoskeleton"/>
    <property type="evidence" value="ECO:0007669"/>
    <property type="project" value="UniProtKB-UniRule"/>
</dbReference>
<keyword evidence="4" id="KW-0175">Coiled coil</keyword>
<dbReference type="InterPro" id="IPR000435">
    <property type="entry name" value="Tektins"/>
</dbReference>
<evidence type="ECO:0000256" key="1">
    <source>
        <dbReference type="ARBA" id="ARBA00007209"/>
    </source>
</evidence>
<dbReference type="GO" id="GO:0005930">
    <property type="term" value="C:axoneme"/>
    <property type="evidence" value="ECO:0007669"/>
    <property type="project" value="UniProtKB-SubCell"/>
</dbReference>
<dbReference type="Proteomes" id="UP000694388">
    <property type="component" value="Unplaced"/>
</dbReference>
<comment type="subcellular location">
    <subcellularLocation>
        <location evidence="3">Cytoplasm</location>
        <location evidence="3">Cytoskeleton</location>
        <location evidence="3">Cilium axoneme</location>
    </subcellularLocation>
</comment>
<keyword evidence="3" id="KW-0282">Flagellum</keyword>
<name>A0A8C4RBR4_EPTBU</name>
<evidence type="ECO:0000313" key="6">
    <source>
        <dbReference type="Proteomes" id="UP000694388"/>
    </source>
</evidence>
<dbReference type="InterPro" id="IPR048256">
    <property type="entry name" value="Tektin-like"/>
</dbReference>
<keyword evidence="3" id="KW-0969">Cilium</keyword>
<dbReference type="PRINTS" id="PR00511">
    <property type="entry name" value="TEKTIN"/>
</dbReference>
<proteinExistence type="inferred from homology"/>
<evidence type="ECO:0000256" key="3">
    <source>
        <dbReference type="RuleBase" id="RU367040"/>
    </source>
</evidence>
<dbReference type="PANTHER" id="PTHR19960:SF7">
    <property type="entry name" value="TEKTIN"/>
    <property type="match status" value="1"/>
</dbReference>
<organism evidence="5 6">
    <name type="scientific">Eptatretus burgeri</name>
    <name type="common">Inshore hagfish</name>
    <dbReference type="NCBI Taxonomy" id="7764"/>
    <lineage>
        <taxon>Eukaryota</taxon>
        <taxon>Metazoa</taxon>
        <taxon>Chordata</taxon>
        <taxon>Craniata</taxon>
        <taxon>Vertebrata</taxon>
        <taxon>Cyclostomata</taxon>
        <taxon>Myxini</taxon>
        <taxon>Myxiniformes</taxon>
        <taxon>Myxinidae</taxon>
        <taxon>Eptatretinae</taxon>
        <taxon>Eptatretus</taxon>
    </lineage>
</organism>
<dbReference type="GO" id="GO:0060294">
    <property type="term" value="P:cilium movement involved in cell motility"/>
    <property type="evidence" value="ECO:0007669"/>
    <property type="project" value="UniProtKB-UniRule"/>
</dbReference>
<keyword evidence="6" id="KW-1185">Reference proteome</keyword>
<accession>A0A8C4RBR4</accession>
<reference evidence="5" key="2">
    <citation type="submission" date="2025-09" db="UniProtKB">
        <authorList>
            <consortium name="Ensembl"/>
        </authorList>
    </citation>
    <scope>IDENTIFICATION</scope>
</reference>
<sequence length="171" mass="20017">MSWLFFSDFMGLRTLSNKCYCRELSVNNWDTFNQNNKDHIEAEIRVSMGLRQAVTTTLNRINGEMATQRWVTDFALRQHIHSFELAVNELKWQLDKTKEKLEDIEEEIKQLQNDIAAKSAPLKLVHSRLEARTDRPNMELCRDQVHEALLLEKEQLRSTISNLSSQLSRAL</sequence>
<dbReference type="AlphaFoldDB" id="A0A8C4RBR4"/>
<evidence type="ECO:0000313" key="5">
    <source>
        <dbReference type="Ensembl" id="ENSEBUP00000027312.1"/>
    </source>
</evidence>
<protein>
    <recommendedName>
        <fullName evidence="3">Tektin</fullName>
    </recommendedName>
</protein>
<dbReference type="PANTHER" id="PTHR19960">
    <property type="entry name" value="TEKTIN"/>
    <property type="match status" value="1"/>
</dbReference>
<reference evidence="5" key="1">
    <citation type="submission" date="2025-08" db="UniProtKB">
        <authorList>
            <consortium name="Ensembl"/>
        </authorList>
    </citation>
    <scope>IDENTIFICATION</scope>
</reference>
<dbReference type="GeneTree" id="ENSGT00950000182894"/>
<dbReference type="Ensembl" id="ENSEBUT00000027888.1">
    <property type="protein sequence ID" value="ENSEBUP00000027312.1"/>
    <property type="gene ID" value="ENSEBUG00000016743.1"/>
</dbReference>